<protein>
    <submittedName>
        <fullName evidence="1">Uncharacterized protein</fullName>
    </submittedName>
</protein>
<sequence>MTLTQTFVLDRLFPNDQEDMPSIVSCDSPDAFGYGDWNDSDDSYERVCDENWTGELMKMLSGLLQDQ</sequence>
<organism evidence="1 2">
    <name type="scientific">Septoria linicola</name>
    <dbReference type="NCBI Taxonomy" id="215465"/>
    <lineage>
        <taxon>Eukaryota</taxon>
        <taxon>Fungi</taxon>
        <taxon>Dikarya</taxon>
        <taxon>Ascomycota</taxon>
        <taxon>Pezizomycotina</taxon>
        <taxon>Dothideomycetes</taxon>
        <taxon>Dothideomycetidae</taxon>
        <taxon>Mycosphaerellales</taxon>
        <taxon>Mycosphaerellaceae</taxon>
        <taxon>Septoria</taxon>
    </lineage>
</organism>
<accession>A0A9Q9ENL6</accession>
<evidence type="ECO:0000313" key="1">
    <source>
        <dbReference type="EMBL" id="USW56729.1"/>
    </source>
</evidence>
<dbReference type="Proteomes" id="UP001056384">
    <property type="component" value="Chromosome 9"/>
</dbReference>
<reference evidence="1" key="1">
    <citation type="submission" date="2022-06" db="EMBL/GenBank/DDBJ databases">
        <title>Complete genome sequences of two strains of the flax pathogen Septoria linicola.</title>
        <authorList>
            <person name="Lapalu N."/>
            <person name="Simon A."/>
            <person name="Demenou B."/>
            <person name="Paumier D."/>
            <person name="Guillot M.-P."/>
            <person name="Gout L."/>
            <person name="Valade R."/>
        </authorList>
    </citation>
    <scope>NUCLEOTIDE SEQUENCE</scope>
    <source>
        <strain evidence="1">SE15195</strain>
    </source>
</reference>
<dbReference type="EMBL" id="CP099426">
    <property type="protein sequence ID" value="USW56729.1"/>
    <property type="molecule type" value="Genomic_DNA"/>
</dbReference>
<name>A0A9Q9ENL6_9PEZI</name>
<proteinExistence type="predicted"/>
<keyword evidence="2" id="KW-1185">Reference proteome</keyword>
<evidence type="ECO:0000313" key="2">
    <source>
        <dbReference type="Proteomes" id="UP001056384"/>
    </source>
</evidence>
<gene>
    <name evidence="1" type="ORF">Slin15195_G100480</name>
</gene>
<dbReference type="AlphaFoldDB" id="A0A9Q9ENL6"/>